<proteinExistence type="predicted"/>
<dbReference type="CDD" id="cd06445">
    <property type="entry name" value="ATase"/>
    <property type="match status" value="1"/>
</dbReference>
<evidence type="ECO:0000313" key="4">
    <source>
        <dbReference type="Proteomes" id="UP000177395"/>
    </source>
</evidence>
<dbReference type="GO" id="GO:0003824">
    <property type="term" value="F:catalytic activity"/>
    <property type="evidence" value="ECO:0007669"/>
    <property type="project" value="InterPro"/>
</dbReference>
<gene>
    <name evidence="3" type="ORF">A2392_03090</name>
</gene>
<dbReference type="EMBL" id="MFMS01000005">
    <property type="protein sequence ID" value="OGG85749.1"/>
    <property type="molecule type" value="Genomic_DNA"/>
</dbReference>
<dbReference type="GO" id="GO:0006281">
    <property type="term" value="P:DNA repair"/>
    <property type="evidence" value="ECO:0007669"/>
    <property type="project" value="InterPro"/>
</dbReference>
<dbReference type="InterPro" id="IPR036388">
    <property type="entry name" value="WH-like_DNA-bd_sf"/>
</dbReference>
<dbReference type="InterPro" id="IPR014048">
    <property type="entry name" value="MethylDNA_cys_MeTrfase_DNA-bd"/>
</dbReference>
<dbReference type="PANTHER" id="PTHR42942:SF1">
    <property type="entry name" value="ALKYLTRANSFERASE-LIKE PROTEIN 1"/>
    <property type="match status" value="1"/>
</dbReference>
<dbReference type="Gene3D" id="1.10.10.10">
    <property type="entry name" value="Winged helix-like DNA-binding domain superfamily/Winged helix DNA-binding domain"/>
    <property type="match status" value="1"/>
</dbReference>
<dbReference type="AlphaFoldDB" id="A0A1F6FIS3"/>
<keyword evidence="1" id="KW-0227">DNA damage</keyword>
<dbReference type="InterPro" id="IPR052520">
    <property type="entry name" value="ATL_DNA_repair"/>
</dbReference>
<dbReference type="InterPro" id="IPR036217">
    <property type="entry name" value="MethylDNA_cys_MeTrfase_DNAb"/>
</dbReference>
<dbReference type="STRING" id="1798531.A2392_03090"/>
<dbReference type="Pfam" id="PF01035">
    <property type="entry name" value="DNA_binding_1"/>
    <property type="match status" value="1"/>
</dbReference>
<evidence type="ECO:0000256" key="1">
    <source>
        <dbReference type="ARBA" id="ARBA00022763"/>
    </source>
</evidence>
<protein>
    <recommendedName>
        <fullName evidence="2">Methylated-DNA-[protein]-cysteine S-methyltransferase DNA binding domain-containing protein</fullName>
    </recommendedName>
</protein>
<dbReference type="PANTHER" id="PTHR42942">
    <property type="entry name" value="6-O-METHYLGUANINE DNA METHYLTRANSFERASE"/>
    <property type="match status" value="1"/>
</dbReference>
<organism evidence="3 4">
    <name type="scientific">Candidatus Kaiserbacteria bacterium RIFOXYB1_FULL_46_14</name>
    <dbReference type="NCBI Taxonomy" id="1798531"/>
    <lineage>
        <taxon>Bacteria</taxon>
        <taxon>Candidatus Kaiseribacteriota</taxon>
    </lineage>
</organism>
<sequence>MKRIVRGKTFSEKVVELACSVPMGRVTTYGDLARAAGGTSMASQGISGILGKAEKGGVKGIPWHRIIYSDGRVWLDDECRVTRLKLYIKEGIKLDEKNRVVDFDSIRF</sequence>
<evidence type="ECO:0000259" key="2">
    <source>
        <dbReference type="Pfam" id="PF01035"/>
    </source>
</evidence>
<dbReference type="Proteomes" id="UP000177395">
    <property type="component" value="Unassembled WGS sequence"/>
</dbReference>
<name>A0A1F6FIS3_9BACT</name>
<comment type="caution">
    <text evidence="3">The sequence shown here is derived from an EMBL/GenBank/DDBJ whole genome shotgun (WGS) entry which is preliminary data.</text>
</comment>
<feature type="domain" description="Methylated-DNA-[protein]-cysteine S-methyltransferase DNA binding" evidence="2">
    <location>
        <begin position="10"/>
        <end position="74"/>
    </location>
</feature>
<reference evidence="3 4" key="1">
    <citation type="journal article" date="2016" name="Nat. Commun.">
        <title>Thousands of microbial genomes shed light on interconnected biogeochemical processes in an aquifer system.</title>
        <authorList>
            <person name="Anantharaman K."/>
            <person name="Brown C.T."/>
            <person name="Hug L.A."/>
            <person name="Sharon I."/>
            <person name="Castelle C.J."/>
            <person name="Probst A.J."/>
            <person name="Thomas B.C."/>
            <person name="Singh A."/>
            <person name="Wilkins M.J."/>
            <person name="Karaoz U."/>
            <person name="Brodie E.L."/>
            <person name="Williams K.H."/>
            <person name="Hubbard S.S."/>
            <person name="Banfield J.F."/>
        </authorList>
    </citation>
    <scope>NUCLEOTIDE SEQUENCE [LARGE SCALE GENOMIC DNA]</scope>
</reference>
<dbReference type="SUPFAM" id="SSF46767">
    <property type="entry name" value="Methylated DNA-protein cysteine methyltransferase, C-terminal domain"/>
    <property type="match status" value="1"/>
</dbReference>
<evidence type="ECO:0000313" key="3">
    <source>
        <dbReference type="EMBL" id="OGG85749.1"/>
    </source>
</evidence>
<accession>A0A1F6FIS3</accession>